<dbReference type="EMBL" id="CATOUU010001074">
    <property type="protein sequence ID" value="CAI9970536.1"/>
    <property type="molecule type" value="Genomic_DNA"/>
</dbReference>
<keyword evidence="3" id="KW-1185">Reference proteome</keyword>
<evidence type="ECO:0000313" key="1">
    <source>
        <dbReference type="EMBL" id="CAI9970536.1"/>
    </source>
</evidence>
<protein>
    <submittedName>
        <fullName evidence="2">Hypothetical_protein</fullName>
    </submittedName>
</protein>
<evidence type="ECO:0000313" key="3">
    <source>
        <dbReference type="Proteomes" id="UP001642409"/>
    </source>
</evidence>
<reference evidence="1" key="1">
    <citation type="submission" date="2023-06" db="EMBL/GenBank/DDBJ databases">
        <authorList>
            <person name="Kurt Z."/>
        </authorList>
    </citation>
    <scope>NUCLEOTIDE SEQUENCE</scope>
</reference>
<name>A0AA86RAT7_9EUKA</name>
<accession>A0AA86RAT7</accession>
<organism evidence="1">
    <name type="scientific">Hexamita inflata</name>
    <dbReference type="NCBI Taxonomy" id="28002"/>
    <lineage>
        <taxon>Eukaryota</taxon>
        <taxon>Metamonada</taxon>
        <taxon>Diplomonadida</taxon>
        <taxon>Hexamitidae</taxon>
        <taxon>Hexamitinae</taxon>
        <taxon>Hexamita</taxon>
    </lineage>
</organism>
<dbReference type="AlphaFoldDB" id="A0AA86RAT7"/>
<gene>
    <name evidence="2" type="ORF">HINF_LOCUS34462</name>
    <name evidence="1" type="ORF">HINF_LOCUS58181</name>
</gene>
<sequence>MQFKNGSGSKFSKVVIEAFPGYWSDVIYRAPMQLLDTSVTFSVPLQLIAAYIQIHVTYWIHSQIVQLCGFIPSICLTDIIYTLQAFILKEMHSSGDICGLYLSQKQFF</sequence>
<comment type="caution">
    <text evidence="1">The sequence shown here is derived from an EMBL/GenBank/DDBJ whole genome shotgun (WGS) entry which is preliminary data.</text>
</comment>
<dbReference type="Proteomes" id="UP001642409">
    <property type="component" value="Unassembled WGS sequence"/>
</dbReference>
<reference evidence="2 3" key="2">
    <citation type="submission" date="2024-07" db="EMBL/GenBank/DDBJ databases">
        <authorList>
            <person name="Akdeniz Z."/>
        </authorList>
    </citation>
    <scope>NUCLEOTIDE SEQUENCE [LARGE SCALE GENOMIC DNA]</scope>
</reference>
<evidence type="ECO:0000313" key="2">
    <source>
        <dbReference type="EMBL" id="CAL6032388.1"/>
    </source>
</evidence>
<dbReference type="EMBL" id="CAXDID020000122">
    <property type="protein sequence ID" value="CAL6032388.1"/>
    <property type="molecule type" value="Genomic_DNA"/>
</dbReference>
<proteinExistence type="predicted"/>